<dbReference type="Gene3D" id="3.40.50.300">
    <property type="entry name" value="P-loop containing nucleotide triphosphate hydrolases"/>
    <property type="match status" value="1"/>
</dbReference>
<proteinExistence type="predicted"/>
<feature type="region of interest" description="Disordered" evidence="1">
    <location>
        <begin position="369"/>
        <end position="389"/>
    </location>
</feature>
<sequence>MPASQPTNEARPDENKENIAPIRHVTPTVLVEEAQTYQANEAIAMRTRRRMAHAQHARPMTPIPTTPRKRRILSPPTSSSSSPSSSEQAHTPSRKRTKTEHESGSVRDAPPAPVQPTPPATPTRMPNVYAQARALLRTEVLVGRDMERARLHAFLDASLSSSDTHVREQVSGCLHISGMPGTGKTALVRDVLRERMDATHIYINCIGIAHPQEAAQRIAAALDVPDLTAIGRAPAQSRPLIVVLDEMDHWLHVYAHQDILQRIFCLPKQLAGKVPMALVGIANSLDLTERFVPVVRSKGVKPDVLHFAPMQADQVLALLEARLADMPGLFGRAALQLLARKLTASSGDIRRALDTCRQALDLAENEFFQQQQQRQHNSQPASTTQPTPVSVTPTHILRVLAHMAGHAQSARVRSLGVHAKLLLLTWVVLQEHAEAGLFKSGGTTRGDGGVCLSDLEAAYARMLEQDAAFVTPLGGSELLDVLERLEVQGLVRIWSDVGGGSMQQTFARSSNVSRTASSSSSSSSSAGHACGSGNSHAAKRFSPSGKRAAARQMLSTNRRMAPTLERECIVRALTAGAVTGAESTHTPTVVDAMSRLLQRAELDIARQTKWRSESEERDRTRREELGGGRRAIAGMP</sequence>
<dbReference type="GO" id="GO:0016887">
    <property type="term" value="F:ATP hydrolysis activity"/>
    <property type="evidence" value="ECO:0007669"/>
    <property type="project" value="InterPro"/>
</dbReference>
<feature type="region of interest" description="Disordered" evidence="1">
    <location>
        <begin position="41"/>
        <end position="125"/>
    </location>
</feature>
<dbReference type="AlphaFoldDB" id="A8PTE2"/>
<name>A8PTE2_MALGO</name>
<evidence type="ECO:0000259" key="2">
    <source>
        <dbReference type="Pfam" id="PF00004"/>
    </source>
</evidence>
<dbReference type="RefSeq" id="XP_001732635.1">
    <property type="nucleotide sequence ID" value="XM_001732583.1"/>
</dbReference>
<comment type="caution">
    <text evidence="3">The sequence shown here is derived from an EMBL/GenBank/DDBJ whole genome shotgun (WGS) entry which is preliminary data.</text>
</comment>
<dbReference type="Proteomes" id="UP000008837">
    <property type="component" value="Unassembled WGS sequence"/>
</dbReference>
<feature type="compositionally biased region" description="Basic residues" evidence="1">
    <location>
        <begin position="46"/>
        <end position="56"/>
    </location>
</feature>
<dbReference type="CDD" id="cd00009">
    <property type="entry name" value="AAA"/>
    <property type="match status" value="1"/>
</dbReference>
<dbReference type="InterPro" id="IPR050311">
    <property type="entry name" value="ORC1/CDC6"/>
</dbReference>
<reference evidence="3 4" key="1">
    <citation type="journal article" date="2007" name="Proc. Natl. Acad. Sci. U.S.A.">
        <title>Dandruff-associated Malassezia genomes reveal convergent and divergent virulence traits shared with plant and human fungal pathogens.</title>
        <authorList>
            <person name="Xu J."/>
            <person name="Saunders C.W."/>
            <person name="Hu P."/>
            <person name="Grant R.A."/>
            <person name="Boekhout T."/>
            <person name="Kuramae E.E."/>
            <person name="Kronstad J.W."/>
            <person name="Deangelis Y.M."/>
            <person name="Reeder N.L."/>
            <person name="Johnstone K.R."/>
            <person name="Leland M."/>
            <person name="Fieno A.M."/>
            <person name="Begley W.M."/>
            <person name="Sun Y."/>
            <person name="Lacey M.P."/>
            <person name="Chaudhary T."/>
            <person name="Keough T."/>
            <person name="Chu L."/>
            <person name="Sears R."/>
            <person name="Yuan B."/>
            <person name="Dawson T.L.Jr."/>
        </authorList>
    </citation>
    <scope>NUCLEOTIDE SEQUENCE [LARGE SCALE GENOMIC DNA]</scope>
    <source>
        <strain evidence="4">ATCC MYA-4612 / CBS 7966</strain>
    </source>
</reference>
<dbReference type="Gene3D" id="1.10.8.60">
    <property type="match status" value="1"/>
</dbReference>
<dbReference type="VEuPathDB" id="FungiDB:MGL_0410"/>
<feature type="region of interest" description="Disordered" evidence="1">
    <location>
        <begin position="1"/>
        <end position="28"/>
    </location>
</feature>
<feature type="compositionally biased region" description="Pro residues" evidence="1">
    <location>
        <begin position="110"/>
        <end position="121"/>
    </location>
</feature>
<feature type="domain" description="ATPase AAA-type core" evidence="2">
    <location>
        <begin position="176"/>
        <end position="251"/>
    </location>
</feature>
<gene>
    <name evidence="3" type="ORF">MGL_0410</name>
</gene>
<dbReference type="PANTHER" id="PTHR10763">
    <property type="entry name" value="CELL DIVISION CONTROL PROTEIN 6-RELATED"/>
    <property type="match status" value="1"/>
</dbReference>
<dbReference type="GO" id="GO:0005634">
    <property type="term" value="C:nucleus"/>
    <property type="evidence" value="ECO:0007669"/>
    <property type="project" value="TreeGrafter"/>
</dbReference>
<evidence type="ECO:0000256" key="1">
    <source>
        <dbReference type="SAM" id="MobiDB-lite"/>
    </source>
</evidence>
<dbReference type="OMA" id="LFEWSLH"/>
<dbReference type="GO" id="GO:0033314">
    <property type="term" value="P:mitotic DNA replication checkpoint signaling"/>
    <property type="evidence" value="ECO:0007669"/>
    <property type="project" value="TreeGrafter"/>
</dbReference>
<dbReference type="GO" id="GO:0006270">
    <property type="term" value="P:DNA replication initiation"/>
    <property type="evidence" value="ECO:0007669"/>
    <property type="project" value="TreeGrafter"/>
</dbReference>
<feature type="compositionally biased region" description="Low complexity" evidence="1">
    <location>
        <begin position="74"/>
        <end position="86"/>
    </location>
</feature>
<dbReference type="Pfam" id="PF00004">
    <property type="entry name" value="AAA"/>
    <property type="match status" value="1"/>
</dbReference>
<organism evidence="3 4">
    <name type="scientific">Malassezia globosa (strain ATCC MYA-4612 / CBS 7966)</name>
    <name type="common">Dandruff-associated fungus</name>
    <dbReference type="NCBI Taxonomy" id="425265"/>
    <lineage>
        <taxon>Eukaryota</taxon>
        <taxon>Fungi</taxon>
        <taxon>Dikarya</taxon>
        <taxon>Basidiomycota</taxon>
        <taxon>Ustilaginomycotina</taxon>
        <taxon>Malasseziomycetes</taxon>
        <taxon>Malasseziales</taxon>
        <taxon>Malasseziaceae</taxon>
        <taxon>Malassezia</taxon>
    </lineage>
</organism>
<feature type="compositionally biased region" description="Basic and acidic residues" evidence="1">
    <location>
        <begin position="608"/>
        <end position="627"/>
    </location>
</feature>
<dbReference type="PANTHER" id="PTHR10763:SF26">
    <property type="entry name" value="CELL DIVISION CONTROL PROTEIN 6 HOMOLOG"/>
    <property type="match status" value="1"/>
</dbReference>
<dbReference type="OrthoDB" id="1926878at2759"/>
<dbReference type="GO" id="GO:0003688">
    <property type="term" value="F:DNA replication origin binding"/>
    <property type="evidence" value="ECO:0007669"/>
    <property type="project" value="TreeGrafter"/>
</dbReference>
<dbReference type="SUPFAM" id="SSF52540">
    <property type="entry name" value="P-loop containing nucleoside triphosphate hydrolases"/>
    <property type="match status" value="1"/>
</dbReference>
<dbReference type="GO" id="GO:0005524">
    <property type="term" value="F:ATP binding"/>
    <property type="evidence" value="ECO:0007669"/>
    <property type="project" value="InterPro"/>
</dbReference>
<evidence type="ECO:0000313" key="3">
    <source>
        <dbReference type="EMBL" id="EDP45421.1"/>
    </source>
</evidence>
<evidence type="ECO:0000313" key="4">
    <source>
        <dbReference type="Proteomes" id="UP000008837"/>
    </source>
</evidence>
<dbReference type="KEGG" id="mgl:MGL_0410"/>
<feature type="compositionally biased region" description="Low complexity" evidence="1">
    <location>
        <begin position="507"/>
        <end position="536"/>
    </location>
</feature>
<dbReference type="FunCoup" id="A8PTE2">
    <property type="interactions" value="327"/>
</dbReference>
<dbReference type="InterPro" id="IPR003959">
    <property type="entry name" value="ATPase_AAA_core"/>
</dbReference>
<dbReference type="GeneID" id="5856941"/>
<protein>
    <recommendedName>
        <fullName evidence="2">ATPase AAA-type core domain-containing protein</fullName>
    </recommendedName>
</protein>
<feature type="region of interest" description="Disordered" evidence="1">
    <location>
        <begin position="608"/>
        <end position="636"/>
    </location>
</feature>
<accession>A8PTE2</accession>
<feature type="region of interest" description="Disordered" evidence="1">
    <location>
        <begin position="505"/>
        <end position="558"/>
    </location>
</feature>
<dbReference type="InParanoid" id="A8PTE2"/>
<dbReference type="EMBL" id="AAYY01000001">
    <property type="protein sequence ID" value="EDP45421.1"/>
    <property type="molecule type" value="Genomic_DNA"/>
</dbReference>
<dbReference type="STRING" id="425265.A8PTE2"/>
<dbReference type="InterPro" id="IPR027417">
    <property type="entry name" value="P-loop_NTPase"/>
</dbReference>
<keyword evidence="4" id="KW-1185">Reference proteome</keyword>